<sequence>MLQPLKHVTKRRSLFSSFLIHINNLSSFSSSSSSSSSHNCHTVLRKINQNDFASSVKDWFNTRDPLITRIFQILSSTDSSSDAALDASLAALTLPRLDESFVLTVLHHGTAAAHVYPCLRFFDWAGRQPGFHHTRGTFSAIFRILARNRSMSTIIEFLRTFRRRGPAFYLRARFNDTLVIGYAIAGKPEIALQLFGKMRFNGLDLDTFGYHVLLNALVEKSYFYAVDDIVRQIRMKGFENRYTNALVMKSLCKQGRLDEAEGFLFSLVDGGKKLHGSEVSVLVRALCGSNRFDHAVKLVREFGDSGLVPLDHAYGVWIRGLVQGGRLDEALEFFKQKKEDKGYIPGLARYNVLIYRLLREDRLDEVYDLFMDMYETAVPPNTVTMNAVLCFFCKKGMVDDALDLFKSRSEFMLSPNHMAYKYLILTLCWDGNAKEAFSVLKSSIDHRFIPDRRTFTRLANVLCRECMIDEMKELLHLALEWKIMPIASTYDNFITALCRAGRVEDSYLNRGDIAARLLVEMKEKGHKVTPALCRVVLCCLLQMDNSRSRFSSLFEMLSHNDRQHYIYDCFIDAAGHAKQAELAWKVFELMQRNGIQPTSSSLSLMLKAYLKSGRTTDALVFFNNVWSRGLATKKLYNCFVIFLCKSKNPEPAYEFFLKMLEDGLNPSIECYEILVQELCSSERYHEAVNLVDKYEKKGRRITSFLGNILLYQSMFSPEVYNACVRLRGVKEEGKTDWSMLSFVVGAFRRHHRVSHVEDLEKLIAKCFPLDIYTYNLLLRKAWKTDKEQACQLFERMCQRGFEPNQWIYSTMVDGFKRHGMRDKAERWFQESKRIFSNRETRMLI</sequence>
<feature type="repeat" description="PPR" evidence="3">
    <location>
        <begin position="346"/>
        <end position="380"/>
    </location>
</feature>
<evidence type="ECO:0000256" key="1">
    <source>
        <dbReference type="ARBA" id="ARBA00007626"/>
    </source>
</evidence>
<proteinExistence type="inferred from homology"/>
<dbReference type="Pfam" id="PF01535">
    <property type="entry name" value="PPR"/>
    <property type="match status" value="5"/>
</dbReference>
<keyword evidence="2" id="KW-0677">Repeat</keyword>
<dbReference type="GeneID" id="107496678"/>
<dbReference type="NCBIfam" id="TIGR00756">
    <property type="entry name" value="PPR"/>
    <property type="match status" value="3"/>
</dbReference>
<evidence type="ECO:0000256" key="2">
    <source>
        <dbReference type="ARBA" id="ARBA00022737"/>
    </source>
</evidence>
<dbReference type="PANTHER" id="PTHR47941">
    <property type="entry name" value="PENTATRICOPEPTIDE REPEAT-CONTAINING PROTEIN 3, MITOCHONDRIAL"/>
    <property type="match status" value="1"/>
</dbReference>
<dbReference type="Pfam" id="PF13041">
    <property type="entry name" value="PPR_2"/>
    <property type="match status" value="3"/>
</dbReference>
<dbReference type="SUPFAM" id="SSF81901">
    <property type="entry name" value="HCP-like"/>
    <property type="match status" value="1"/>
</dbReference>
<evidence type="ECO:0000313" key="5">
    <source>
        <dbReference type="RefSeq" id="XP_015973476.1"/>
    </source>
</evidence>
<name>A0A6P4DSV1_ARADU</name>
<dbReference type="InterPro" id="IPR011990">
    <property type="entry name" value="TPR-like_helical_dom_sf"/>
</dbReference>
<evidence type="ECO:0000313" key="4">
    <source>
        <dbReference type="Proteomes" id="UP000515211"/>
    </source>
</evidence>
<dbReference type="Gene3D" id="1.25.40.10">
    <property type="entry name" value="Tetratricopeptide repeat domain"/>
    <property type="match status" value="7"/>
</dbReference>
<feature type="repeat" description="PPR" evidence="3">
    <location>
        <begin position="310"/>
        <end position="345"/>
    </location>
</feature>
<accession>A0A6P4DSV1</accession>
<dbReference type="RefSeq" id="XP_015973476.1">
    <property type="nucleotide sequence ID" value="XM_016117990.3"/>
</dbReference>
<feature type="repeat" description="PPR" evidence="3">
    <location>
        <begin position="632"/>
        <end position="666"/>
    </location>
</feature>
<organism evidence="4 5">
    <name type="scientific">Arachis duranensis</name>
    <name type="common">Wild peanut</name>
    <dbReference type="NCBI Taxonomy" id="130453"/>
    <lineage>
        <taxon>Eukaryota</taxon>
        <taxon>Viridiplantae</taxon>
        <taxon>Streptophyta</taxon>
        <taxon>Embryophyta</taxon>
        <taxon>Tracheophyta</taxon>
        <taxon>Spermatophyta</taxon>
        <taxon>Magnoliopsida</taxon>
        <taxon>eudicotyledons</taxon>
        <taxon>Gunneridae</taxon>
        <taxon>Pentapetalae</taxon>
        <taxon>rosids</taxon>
        <taxon>fabids</taxon>
        <taxon>Fabales</taxon>
        <taxon>Fabaceae</taxon>
        <taxon>Papilionoideae</taxon>
        <taxon>50 kb inversion clade</taxon>
        <taxon>dalbergioids sensu lato</taxon>
        <taxon>Dalbergieae</taxon>
        <taxon>Pterocarpus clade</taxon>
        <taxon>Arachis</taxon>
    </lineage>
</organism>
<gene>
    <name evidence="5" type="primary">LOC107496678</name>
</gene>
<feature type="repeat" description="PPR" evidence="3">
    <location>
        <begin position="563"/>
        <end position="597"/>
    </location>
</feature>
<protein>
    <submittedName>
        <fullName evidence="5">Pentatricopeptide repeat-containing protein At1g71210, mitochondrial-like</fullName>
    </submittedName>
</protein>
<reference evidence="4" key="1">
    <citation type="journal article" date="2016" name="Nat. Genet.">
        <title>The genome sequences of Arachis duranensis and Arachis ipaensis, the diploid ancestors of cultivated peanut.</title>
        <authorList>
            <person name="Bertioli D.J."/>
            <person name="Cannon S.B."/>
            <person name="Froenicke L."/>
            <person name="Huang G."/>
            <person name="Farmer A.D."/>
            <person name="Cannon E.K."/>
            <person name="Liu X."/>
            <person name="Gao D."/>
            <person name="Clevenger J."/>
            <person name="Dash S."/>
            <person name="Ren L."/>
            <person name="Moretzsohn M.C."/>
            <person name="Shirasawa K."/>
            <person name="Huang W."/>
            <person name="Vidigal B."/>
            <person name="Abernathy B."/>
            <person name="Chu Y."/>
            <person name="Niederhuth C.E."/>
            <person name="Umale P."/>
            <person name="Araujo A.C."/>
            <person name="Kozik A."/>
            <person name="Kim K.D."/>
            <person name="Burow M.D."/>
            <person name="Varshney R.K."/>
            <person name="Wang X."/>
            <person name="Zhang X."/>
            <person name="Barkley N."/>
            <person name="Guimaraes P.M."/>
            <person name="Isobe S."/>
            <person name="Guo B."/>
            <person name="Liao B."/>
            <person name="Stalker H.T."/>
            <person name="Schmitz R.J."/>
            <person name="Scheffler B.E."/>
            <person name="Leal-Bertioli S.C."/>
            <person name="Xun X."/>
            <person name="Jackson S.A."/>
            <person name="Michelmore R."/>
            <person name="Ozias-Akins P."/>
        </authorList>
    </citation>
    <scope>NUCLEOTIDE SEQUENCE [LARGE SCALE GENOMIC DNA]</scope>
    <source>
        <strain evidence="4">cv. V14167</strain>
    </source>
</reference>
<dbReference type="PROSITE" id="PS51375">
    <property type="entry name" value="PPR"/>
    <property type="match status" value="5"/>
</dbReference>
<dbReference type="OrthoDB" id="185373at2759"/>
<keyword evidence="4" id="KW-1185">Reference proteome</keyword>
<reference evidence="5" key="2">
    <citation type="submission" date="2025-08" db="UniProtKB">
        <authorList>
            <consortium name="RefSeq"/>
        </authorList>
    </citation>
    <scope>IDENTIFICATION</scope>
    <source>
        <tissue evidence="5">Whole plant</tissue>
    </source>
</reference>
<dbReference type="Proteomes" id="UP000515211">
    <property type="component" value="Chromosome 7"/>
</dbReference>
<dbReference type="AlphaFoldDB" id="A0A6P4DSV1"/>
<comment type="similarity">
    <text evidence="1">Belongs to the PPR family. P subfamily.</text>
</comment>
<dbReference type="InterPro" id="IPR002885">
    <property type="entry name" value="PPR_rpt"/>
</dbReference>
<dbReference type="KEGG" id="adu:107496678"/>
<feature type="repeat" description="PPR" evidence="3">
    <location>
        <begin position="381"/>
        <end position="415"/>
    </location>
</feature>
<evidence type="ECO:0000256" key="3">
    <source>
        <dbReference type="PROSITE-ProRule" id="PRU00708"/>
    </source>
</evidence>